<name>A0A3P1BVJ8_9BACT</name>
<dbReference type="EMBL" id="RQJO01000008">
    <property type="protein sequence ID" value="RRB04624.1"/>
    <property type="molecule type" value="Genomic_DNA"/>
</dbReference>
<evidence type="ECO:0000313" key="3">
    <source>
        <dbReference type="Proteomes" id="UP000271925"/>
    </source>
</evidence>
<organism evidence="2 3">
    <name type="scientific">Larkinella rosea</name>
    <dbReference type="NCBI Taxonomy" id="2025312"/>
    <lineage>
        <taxon>Bacteria</taxon>
        <taxon>Pseudomonadati</taxon>
        <taxon>Bacteroidota</taxon>
        <taxon>Cytophagia</taxon>
        <taxon>Cytophagales</taxon>
        <taxon>Spirosomataceae</taxon>
        <taxon>Larkinella</taxon>
    </lineage>
</organism>
<proteinExistence type="predicted"/>
<dbReference type="OrthoDB" id="964013at2"/>
<reference evidence="2 3" key="1">
    <citation type="submission" date="2018-11" db="EMBL/GenBank/DDBJ databases">
        <authorList>
            <person name="Zhou Z."/>
            <person name="Wang G."/>
        </authorList>
    </citation>
    <scope>NUCLEOTIDE SEQUENCE [LARGE SCALE GENOMIC DNA]</scope>
    <source>
        <strain evidence="2 3">KCTC52004</strain>
    </source>
</reference>
<sequence length="63" mass="7499">MKDLLEKYTQLSDDHQKEVIDFITFLLQKQERPNSFDMEAYRHEIQSVSTWSDHDLETALIGN</sequence>
<gene>
    <name evidence="2" type="ORF">EHT25_14195</name>
</gene>
<dbReference type="AlphaFoldDB" id="A0A3P1BVJ8"/>
<dbReference type="InterPro" id="IPR018739">
    <property type="entry name" value="DUF2281"/>
</dbReference>
<protein>
    <submittedName>
        <fullName evidence="2">DUF2281 domain-containing protein</fullName>
    </submittedName>
</protein>
<feature type="domain" description="DUF2281" evidence="1">
    <location>
        <begin position="4"/>
        <end position="33"/>
    </location>
</feature>
<evidence type="ECO:0000313" key="2">
    <source>
        <dbReference type="EMBL" id="RRB04624.1"/>
    </source>
</evidence>
<accession>A0A3P1BVJ8</accession>
<comment type="caution">
    <text evidence="2">The sequence shown here is derived from an EMBL/GenBank/DDBJ whole genome shotgun (WGS) entry which is preliminary data.</text>
</comment>
<dbReference type="Proteomes" id="UP000271925">
    <property type="component" value="Unassembled WGS sequence"/>
</dbReference>
<dbReference type="RefSeq" id="WP_124875533.1">
    <property type="nucleotide sequence ID" value="NZ_RQJO01000008.1"/>
</dbReference>
<evidence type="ECO:0000259" key="1">
    <source>
        <dbReference type="Pfam" id="PF10047"/>
    </source>
</evidence>
<keyword evidence="3" id="KW-1185">Reference proteome</keyword>
<dbReference type="Pfam" id="PF10047">
    <property type="entry name" value="DUF2281"/>
    <property type="match status" value="1"/>
</dbReference>